<dbReference type="InterPro" id="IPR019833">
    <property type="entry name" value="Mn/Fe_SOD_BS"/>
</dbReference>
<dbReference type="SUPFAM" id="SSF54719">
    <property type="entry name" value="Fe,Mn superoxide dismutase (SOD), C-terminal domain"/>
    <property type="match status" value="1"/>
</dbReference>
<dbReference type="PANTHER" id="PTHR43595">
    <property type="entry name" value="37S RIBOSOMAL PROTEIN S26, MITOCHONDRIAL"/>
    <property type="match status" value="1"/>
</dbReference>
<dbReference type="EMBL" id="CP048747">
    <property type="protein sequence ID" value="QIQ41790.1"/>
    <property type="molecule type" value="Genomic_DNA"/>
</dbReference>
<evidence type="ECO:0000259" key="9">
    <source>
        <dbReference type="Pfam" id="PF00081"/>
    </source>
</evidence>
<evidence type="ECO:0000256" key="6">
    <source>
        <dbReference type="ARBA" id="ARBA00049204"/>
    </source>
</evidence>
<dbReference type="Pfam" id="PF02777">
    <property type="entry name" value="Sod_Fe_C"/>
    <property type="match status" value="1"/>
</dbReference>
<dbReference type="InterPro" id="IPR001189">
    <property type="entry name" value="Mn/Fe_SOD"/>
</dbReference>
<dbReference type="InterPro" id="IPR019831">
    <property type="entry name" value="Mn/Fe_SOD_N"/>
</dbReference>
<comment type="function">
    <text evidence="8">Destroys radicals which are normally produced within the cells and which are toxic to biological systems.</text>
</comment>
<dbReference type="Proteomes" id="UP000503183">
    <property type="component" value="Chromosome"/>
</dbReference>
<feature type="domain" description="Manganese/iron superoxide dismutase N-terminal" evidence="9">
    <location>
        <begin position="3"/>
        <end position="88"/>
    </location>
</feature>
<dbReference type="AlphaFoldDB" id="A0A6G9JVA9"/>
<protein>
    <recommendedName>
        <fullName evidence="3 8">Superoxide dismutase</fullName>
        <ecNumber evidence="3 8">1.15.1.1</ecNumber>
    </recommendedName>
</protein>
<keyword evidence="4 7" id="KW-0479">Metal-binding</keyword>
<dbReference type="Pfam" id="PF00081">
    <property type="entry name" value="Sod_Fe_N"/>
    <property type="match status" value="1"/>
</dbReference>
<accession>A0A6G9JVA9</accession>
<comment type="similarity">
    <text evidence="2 8">Belongs to the iron/manganese superoxide dismutase family.</text>
</comment>
<comment type="catalytic activity">
    <reaction evidence="6 8">
        <text>2 superoxide + 2 H(+) = H2O2 + O2</text>
        <dbReference type="Rhea" id="RHEA:20696"/>
        <dbReference type="ChEBI" id="CHEBI:15378"/>
        <dbReference type="ChEBI" id="CHEBI:15379"/>
        <dbReference type="ChEBI" id="CHEBI:16240"/>
        <dbReference type="ChEBI" id="CHEBI:18421"/>
        <dbReference type="EC" id="1.15.1.1"/>
    </reaction>
</comment>
<keyword evidence="5 8" id="KW-0560">Oxidoreductase</keyword>
<dbReference type="Gene3D" id="1.10.287.990">
    <property type="entry name" value="Fe,Mn superoxide dismutase (SOD) domain"/>
    <property type="match status" value="1"/>
</dbReference>
<evidence type="ECO:0000313" key="11">
    <source>
        <dbReference type="EMBL" id="QIQ41790.1"/>
    </source>
</evidence>
<evidence type="ECO:0000256" key="4">
    <source>
        <dbReference type="ARBA" id="ARBA00022723"/>
    </source>
</evidence>
<evidence type="ECO:0000256" key="5">
    <source>
        <dbReference type="ARBA" id="ARBA00023002"/>
    </source>
</evidence>
<dbReference type="PIRSF" id="PIRSF000349">
    <property type="entry name" value="SODismutase"/>
    <property type="match status" value="1"/>
</dbReference>
<evidence type="ECO:0000256" key="1">
    <source>
        <dbReference type="ARBA" id="ARBA00002170"/>
    </source>
</evidence>
<evidence type="ECO:0000313" key="12">
    <source>
        <dbReference type="Proteomes" id="UP000503183"/>
    </source>
</evidence>
<evidence type="ECO:0000256" key="8">
    <source>
        <dbReference type="RuleBase" id="RU000414"/>
    </source>
</evidence>
<proteinExistence type="inferred from homology"/>
<dbReference type="Gene3D" id="3.55.40.20">
    <property type="entry name" value="Iron/manganese superoxide dismutase, C-terminal domain"/>
    <property type="match status" value="1"/>
</dbReference>
<dbReference type="PROSITE" id="PS00088">
    <property type="entry name" value="SOD_MN"/>
    <property type="match status" value="1"/>
</dbReference>
<evidence type="ECO:0000259" key="10">
    <source>
        <dbReference type="Pfam" id="PF02777"/>
    </source>
</evidence>
<gene>
    <name evidence="11" type="ORF">G4A98_00945</name>
</gene>
<reference evidence="11 12" key="1">
    <citation type="submission" date="2020-04" db="EMBL/GenBank/DDBJ databases">
        <title>Parallel evolution in the integration of a co-obligate aphid symbiosis.</title>
        <authorList>
            <person name="Monnin D."/>
            <person name="Jackson R."/>
            <person name="Kiers E.T."/>
            <person name="Bunker M."/>
            <person name="Ellers J."/>
            <person name="Henry L.M."/>
        </authorList>
    </citation>
    <scope>NUCLEOTIDE SEQUENCE [LARGE SCALE GENOMIC DNA]</scope>
    <source>
        <strain evidence="11">MCAR-56B</strain>
    </source>
</reference>
<dbReference type="GO" id="GO:0005737">
    <property type="term" value="C:cytoplasm"/>
    <property type="evidence" value="ECO:0007669"/>
    <property type="project" value="TreeGrafter"/>
</dbReference>
<feature type="binding site" evidence="7">
    <location>
        <position position="81"/>
    </location>
    <ligand>
        <name>Mn(2+)</name>
        <dbReference type="ChEBI" id="CHEBI:29035"/>
    </ligand>
</feature>
<evidence type="ECO:0000256" key="3">
    <source>
        <dbReference type="ARBA" id="ARBA00012682"/>
    </source>
</evidence>
<feature type="binding site" evidence="7">
    <location>
        <position position="171"/>
    </location>
    <ligand>
        <name>Mn(2+)</name>
        <dbReference type="ChEBI" id="CHEBI:29035"/>
    </ligand>
</feature>
<dbReference type="PRINTS" id="PR01703">
    <property type="entry name" value="MNSODISMTASE"/>
</dbReference>
<dbReference type="EC" id="1.15.1.1" evidence="3 8"/>
<dbReference type="SUPFAM" id="SSF46609">
    <property type="entry name" value="Fe,Mn superoxide dismutase (SOD), N-terminal domain"/>
    <property type="match status" value="1"/>
</dbReference>
<dbReference type="InterPro" id="IPR019832">
    <property type="entry name" value="Mn/Fe_SOD_C"/>
</dbReference>
<feature type="binding site" evidence="7">
    <location>
        <position position="27"/>
    </location>
    <ligand>
        <name>Mn(2+)</name>
        <dbReference type="ChEBI" id="CHEBI:29035"/>
    </ligand>
</feature>
<dbReference type="InterPro" id="IPR036314">
    <property type="entry name" value="SOD_C_sf"/>
</dbReference>
<dbReference type="PANTHER" id="PTHR43595:SF2">
    <property type="entry name" value="SMALL RIBOSOMAL SUBUNIT PROTEIN MS42"/>
    <property type="match status" value="1"/>
</dbReference>
<evidence type="ECO:0000256" key="7">
    <source>
        <dbReference type="PIRSR" id="PIRSR000349-1"/>
    </source>
</evidence>
<organism evidence="11 12">
    <name type="scientific">Buchnera aphidicola</name>
    <name type="common">Microlophium carnosum</name>
    <dbReference type="NCBI Taxonomy" id="2708354"/>
    <lineage>
        <taxon>Bacteria</taxon>
        <taxon>Pseudomonadati</taxon>
        <taxon>Pseudomonadota</taxon>
        <taxon>Gammaproteobacteria</taxon>
        <taxon>Enterobacterales</taxon>
        <taxon>Erwiniaceae</taxon>
        <taxon>Buchnera</taxon>
    </lineage>
</organism>
<feature type="binding site" evidence="7">
    <location>
        <position position="167"/>
    </location>
    <ligand>
        <name>Mn(2+)</name>
        <dbReference type="ChEBI" id="CHEBI:29035"/>
    </ligand>
</feature>
<comment type="function">
    <text evidence="1">Destroys superoxide anion radicals which are normally produced within the cells and which are toxic to biological systems.</text>
</comment>
<evidence type="ECO:0000256" key="2">
    <source>
        <dbReference type="ARBA" id="ARBA00008714"/>
    </source>
</evidence>
<feature type="domain" description="Manganese/iron superoxide dismutase C-terminal" evidence="10">
    <location>
        <begin position="96"/>
        <end position="200"/>
    </location>
</feature>
<dbReference type="GO" id="GO:0046872">
    <property type="term" value="F:metal ion binding"/>
    <property type="evidence" value="ECO:0007669"/>
    <property type="project" value="UniProtKB-KW"/>
</dbReference>
<dbReference type="InterPro" id="IPR036324">
    <property type="entry name" value="Mn/Fe_SOD_N_sf"/>
</dbReference>
<sequence length="203" mass="23717">MSYVLPSLPYSYNALEPFFDEQTMRIHHTKHHQNYINNTNSILENTNFSSLSIDELISILNEITLENKNILRNNAGGHINHSFFWKSLKLGTVLTNDLKIEIEKKFSTIDHFKEKFESVALNHFGSGWVWLVNQNGVLSIVSTTNQDNPLMGKLISNTHGYPIIGLDIWEHAYYLKYQNRRLDYIKAFWNVVNWEEASDRLQK</sequence>
<name>A0A6G9JVA9_9GAMM</name>
<dbReference type="GO" id="GO:0004784">
    <property type="term" value="F:superoxide dismutase activity"/>
    <property type="evidence" value="ECO:0007669"/>
    <property type="project" value="UniProtKB-EC"/>
</dbReference>